<name>A0A1H3M5S2_9BACI</name>
<keyword evidence="12" id="KW-1185">Reference proteome</keyword>
<dbReference type="Proteomes" id="UP000198935">
    <property type="component" value="Unassembled WGS sequence"/>
</dbReference>
<comment type="function">
    <text evidence="1 10">Role in flagellar biosynthesis.</text>
</comment>
<evidence type="ECO:0000313" key="11">
    <source>
        <dbReference type="EMBL" id="SDY71559.1"/>
    </source>
</evidence>
<keyword evidence="8 10" id="KW-0975">Bacterial flagellum</keyword>
<feature type="transmembrane region" description="Helical" evidence="10">
    <location>
        <begin position="6"/>
        <end position="28"/>
    </location>
</feature>
<keyword evidence="11" id="KW-0969">Cilium</keyword>
<dbReference type="InterPro" id="IPR006303">
    <property type="entry name" value="FliR"/>
</dbReference>
<dbReference type="InterPro" id="IPR002010">
    <property type="entry name" value="T3SS_IM_R"/>
</dbReference>
<feature type="transmembrane region" description="Helical" evidence="10">
    <location>
        <begin position="72"/>
        <end position="96"/>
    </location>
</feature>
<dbReference type="PANTHER" id="PTHR30065">
    <property type="entry name" value="FLAGELLAR BIOSYNTHETIC PROTEIN FLIR"/>
    <property type="match status" value="1"/>
</dbReference>
<keyword evidence="5 10" id="KW-0812">Transmembrane</keyword>
<evidence type="ECO:0000256" key="10">
    <source>
        <dbReference type="RuleBase" id="RU362071"/>
    </source>
</evidence>
<evidence type="ECO:0000256" key="1">
    <source>
        <dbReference type="ARBA" id="ARBA00002578"/>
    </source>
</evidence>
<keyword evidence="7 10" id="KW-0472">Membrane</keyword>
<evidence type="ECO:0000256" key="5">
    <source>
        <dbReference type="ARBA" id="ARBA00022692"/>
    </source>
</evidence>
<evidence type="ECO:0000256" key="7">
    <source>
        <dbReference type="ARBA" id="ARBA00023136"/>
    </source>
</evidence>
<comment type="subcellular location">
    <subcellularLocation>
        <location evidence="10">Cell membrane</location>
        <topology evidence="10">Multi-pass membrane protein</topology>
    </subcellularLocation>
    <subcellularLocation>
        <location evidence="10">Bacterial flagellum basal body</location>
    </subcellularLocation>
</comment>
<accession>A0A1H3M5S2</accession>
<dbReference type="AlphaFoldDB" id="A0A1H3M5S2"/>
<dbReference type="NCBIfam" id="TIGR01400">
    <property type="entry name" value="fliR"/>
    <property type="match status" value="1"/>
</dbReference>
<feature type="transmembrane region" description="Helical" evidence="10">
    <location>
        <begin position="122"/>
        <end position="148"/>
    </location>
</feature>
<evidence type="ECO:0000256" key="9">
    <source>
        <dbReference type="NCBIfam" id="TIGR01400"/>
    </source>
</evidence>
<comment type="similarity">
    <text evidence="2 10">Belongs to the FliR/MopE/SpaR family.</text>
</comment>
<dbReference type="STRING" id="1503961.SAMN05421736_103113"/>
<dbReference type="PANTHER" id="PTHR30065:SF1">
    <property type="entry name" value="SURFACE PRESENTATION OF ANTIGENS PROTEIN SPAR"/>
    <property type="match status" value="1"/>
</dbReference>
<keyword evidence="11" id="KW-0282">Flagellum</keyword>
<evidence type="ECO:0000256" key="6">
    <source>
        <dbReference type="ARBA" id="ARBA00022989"/>
    </source>
</evidence>
<evidence type="ECO:0000256" key="3">
    <source>
        <dbReference type="ARBA" id="ARBA00021717"/>
    </source>
</evidence>
<evidence type="ECO:0000256" key="4">
    <source>
        <dbReference type="ARBA" id="ARBA00022475"/>
    </source>
</evidence>
<dbReference type="OrthoDB" id="9807748at2"/>
<dbReference type="GO" id="GO:0006605">
    <property type="term" value="P:protein targeting"/>
    <property type="evidence" value="ECO:0007669"/>
    <property type="project" value="UniProtKB-UniRule"/>
</dbReference>
<dbReference type="PRINTS" id="PR00953">
    <property type="entry name" value="TYPE3IMRPROT"/>
</dbReference>
<protein>
    <recommendedName>
        <fullName evidence="3 9">Flagellar biosynthetic protein FliR</fullName>
    </recommendedName>
</protein>
<evidence type="ECO:0000313" key="12">
    <source>
        <dbReference type="Proteomes" id="UP000198935"/>
    </source>
</evidence>
<dbReference type="GO" id="GO:0009425">
    <property type="term" value="C:bacterial-type flagellum basal body"/>
    <property type="evidence" value="ECO:0007669"/>
    <property type="project" value="UniProtKB-SubCell"/>
</dbReference>
<keyword evidence="4 10" id="KW-1003">Cell membrane</keyword>
<dbReference type="Pfam" id="PF01311">
    <property type="entry name" value="Bac_export_1"/>
    <property type="match status" value="1"/>
</dbReference>
<dbReference type="GO" id="GO:0005886">
    <property type="term" value="C:plasma membrane"/>
    <property type="evidence" value="ECO:0007669"/>
    <property type="project" value="UniProtKB-SubCell"/>
</dbReference>
<sequence>MNEIFEWFPAFLLILVRLSAFIVTLPFFSYRTIPAFIRIGLSVFLAWIMFFTGDWPVLSLDYSYFLLIFKEALVGLTVGLIAMVLMYAVQVAGGFIDFKMGFMIANVIDPQTGTQSPLTGGYLYTFALLFLLATDAHHLLLDGVFYSYQFVPMDQLYLPFGNESVLEFVISSFTTMFVIAFQMSMPIVGSLFLVDVALGMVSRTVPQVNVFVVGLPLKIIAGFIILFLAMAPFFAIVQKLIETMLLTMRTLLQLYGGL</sequence>
<gene>
    <name evidence="11" type="ORF">SAMN05421736_103113</name>
</gene>
<dbReference type="EMBL" id="FNPI01000003">
    <property type="protein sequence ID" value="SDY71559.1"/>
    <property type="molecule type" value="Genomic_DNA"/>
</dbReference>
<organism evidence="11 12">
    <name type="scientific">Evansella caseinilytica</name>
    <dbReference type="NCBI Taxonomy" id="1503961"/>
    <lineage>
        <taxon>Bacteria</taxon>
        <taxon>Bacillati</taxon>
        <taxon>Bacillota</taxon>
        <taxon>Bacilli</taxon>
        <taxon>Bacillales</taxon>
        <taxon>Bacillaceae</taxon>
        <taxon>Evansella</taxon>
    </lineage>
</organism>
<dbReference type="GO" id="GO:0044780">
    <property type="term" value="P:bacterial-type flagellum assembly"/>
    <property type="evidence" value="ECO:0007669"/>
    <property type="project" value="UniProtKB-UniRule"/>
</dbReference>
<evidence type="ECO:0000256" key="8">
    <source>
        <dbReference type="ARBA" id="ARBA00023143"/>
    </source>
</evidence>
<feature type="transmembrane region" description="Helical" evidence="10">
    <location>
        <begin position="35"/>
        <end position="52"/>
    </location>
</feature>
<feature type="transmembrane region" description="Helical" evidence="10">
    <location>
        <begin position="168"/>
        <end position="198"/>
    </location>
</feature>
<reference evidence="12" key="1">
    <citation type="submission" date="2016-10" db="EMBL/GenBank/DDBJ databases">
        <authorList>
            <person name="Varghese N."/>
            <person name="Submissions S."/>
        </authorList>
    </citation>
    <scope>NUCLEOTIDE SEQUENCE [LARGE SCALE GENOMIC DNA]</scope>
    <source>
        <strain evidence="12">SP</strain>
    </source>
</reference>
<feature type="transmembrane region" description="Helical" evidence="10">
    <location>
        <begin position="210"/>
        <end position="237"/>
    </location>
</feature>
<evidence type="ECO:0000256" key="2">
    <source>
        <dbReference type="ARBA" id="ARBA00009772"/>
    </source>
</evidence>
<keyword evidence="11" id="KW-0966">Cell projection</keyword>
<proteinExistence type="inferred from homology"/>
<keyword evidence="6 10" id="KW-1133">Transmembrane helix</keyword>